<accession>F2JYN6</accession>
<dbReference type="HOGENOM" id="CLU_1446073_0_0_6"/>
<evidence type="ECO:0000313" key="1">
    <source>
        <dbReference type="EMBL" id="ADZ89661.1"/>
    </source>
</evidence>
<dbReference type="Proteomes" id="UP000001062">
    <property type="component" value="Chromosome"/>
</dbReference>
<evidence type="ECO:0008006" key="3">
    <source>
        <dbReference type="Google" id="ProtNLM"/>
    </source>
</evidence>
<proteinExistence type="predicted"/>
<sequence length="187" mass="20828">MNKIRSIVSAIAMSIGVVLLVGCKSLPQPEEGYETLVLAPFEANIKAKTNGYLVTHFILNNDPNLSILIDPPSGVNDFNVNDTIPAGEYEVTGYRIDAASRNRIRASGGKGKVYPLQDGKTIPLIVKNGEMTIFPITVEYELKHDKDAGRVRTHIDFHAQDSEEREELIKRALEMENADKWVLSNQY</sequence>
<dbReference type="AlphaFoldDB" id="F2JYN6"/>
<name>F2JYN6_MARM1</name>
<keyword evidence="2" id="KW-1185">Reference proteome</keyword>
<dbReference type="PROSITE" id="PS51257">
    <property type="entry name" value="PROKAR_LIPOPROTEIN"/>
    <property type="match status" value="1"/>
</dbReference>
<dbReference type="PATRIC" id="fig|717774.3.peg.368"/>
<organism evidence="1 2">
    <name type="scientific">Marinomonas mediterranea (strain ATCC 700492 / JCM 21426 / NBRC 103028 / MMB-1)</name>
    <dbReference type="NCBI Taxonomy" id="717774"/>
    <lineage>
        <taxon>Bacteria</taxon>
        <taxon>Pseudomonadati</taxon>
        <taxon>Pseudomonadota</taxon>
        <taxon>Gammaproteobacteria</taxon>
        <taxon>Oceanospirillales</taxon>
        <taxon>Oceanospirillaceae</taxon>
        <taxon>Marinomonas</taxon>
    </lineage>
</organism>
<dbReference type="STRING" id="717774.Marme_0360"/>
<reference evidence="1 2" key="1">
    <citation type="journal article" date="2012" name="Stand. Genomic Sci.">
        <title>Complete genome sequence of the melanogenic marine bacterium Marinomonas mediterranea type strain (MMB-1(T)).</title>
        <authorList>
            <person name="Lucas-Elio P."/>
            <person name="Goodwin L."/>
            <person name="Woyke T."/>
            <person name="Pitluck S."/>
            <person name="Nolan M."/>
            <person name="Kyrpides N.C."/>
            <person name="Detter J.C."/>
            <person name="Copeland A."/>
            <person name="Teshima H."/>
            <person name="Bruce D."/>
            <person name="Detter C."/>
            <person name="Tapia R."/>
            <person name="Han S."/>
            <person name="Land M.L."/>
            <person name="Ivanova N."/>
            <person name="Mikhailova N."/>
            <person name="Johnston A.W."/>
            <person name="Sanchez-Amat A."/>
        </authorList>
    </citation>
    <scope>NUCLEOTIDE SEQUENCE [LARGE SCALE GENOMIC DNA]</scope>
    <source>
        <strain evidence="2">ATCC 700492 / JCM 21426 / NBRC 103028 / MMB-1</strain>
    </source>
</reference>
<evidence type="ECO:0000313" key="2">
    <source>
        <dbReference type="Proteomes" id="UP000001062"/>
    </source>
</evidence>
<dbReference type="KEGG" id="mme:Marme_0360"/>
<protein>
    <recommendedName>
        <fullName evidence="3">Lipoprotein</fullName>
    </recommendedName>
</protein>
<gene>
    <name evidence="1" type="ordered locus">Marme_0360</name>
</gene>
<dbReference type="EMBL" id="CP002583">
    <property type="protein sequence ID" value="ADZ89661.1"/>
    <property type="molecule type" value="Genomic_DNA"/>
</dbReference>
<dbReference type="RefSeq" id="WP_013659567.1">
    <property type="nucleotide sequence ID" value="NC_015276.1"/>
</dbReference>